<accession>A0A832MND8</accession>
<dbReference type="InterPro" id="IPR038765">
    <property type="entry name" value="Papain-like_cys_pep_sf"/>
</dbReference>
<dbReference type="PANTHER" id="PTHR38339:SF1">
    <property type="entry name" value="TRANSGLUTAMINASE-LIKE DOMAIN-CONTAINING PROTEIN"/>
    <property type="match status" value="1"/>
</dbReference>
<dbReference type="InterPro" id="IPR002931">
    <property type="entry name" value="Transglutaminase-like"/>
</dbReference>
<dbReference type="Gene3D" id="3.10.620.30">
    <property type="match status" value="1"/>
</dbReference>
<gene>
    <name evidence="2" type="ORF">ENW55_07985</name>
</gene>
<reference evidence="2" key="1">
    <citation type="journal article" date="2020" name="mSystems">
        <title>Genome- and Community-Level Interaction Insights into Carbon Utilization and Element Cycling Functions of Hydrothermarchaeota in Hydrothermal Sediment.</title>
        <authorList>
            <person name="Zhou Z."/>
            <person name="Liu Y."/>
            <person name="Xu W."/>
            <person name="Pan J."/>
            <person name="Luo Z.H."/>
            <person name="Li M."/>
        </authorList>
    </citation>
    <scope>NUCLEOTIDE SEQUENCE [LARGE SCALE GENOMIC DNA]</scope>
    <source>
        <strain evidence="2">SpSt-86</strain>
    </source>
</reference>
<dbReference type="PANTHER" id="PTHR38339">
    <property type="entry name" value="TRANSGLUTAMINASE DOMAIN PROTEIN"/>
    <property type="match status" value="1"/>
</dbReference>
<dbReference type="AlphaFoldDB" id="A0A832MND8"/>
<protein>
    <submittedName>
        <fullName evidence="2">Transglutaminase domain-containing protein</fullName>
    </submittedName>
</protein>
<evidence type="ECO:0000259" key="1">
    <source>
        <dbReference type="SMART" id="SM00460"/>
    </source>
</evidence>
<name>A0A832MND8_9THEM</name>
<feature type="domain" description="Transglutaminase-like" evidence="1">
    <location>
        <begin position="310"/>
        <end position="371"/>
    </location>
</feature>
<organism evidence="2">
    <name type="scientific">Pseudothermotoga hypogea</name>
    <dbReference type="NCBI Taxonomy" id="57487"/>
    <lineage>
        <taxon>Bacteria</taxon>
        <taxon>Thermotogati</taxon>
        <taxon>Thermotogota</taxon>
        <taxon>Thermotogae</taxon>
        <taxon>Thermotogales</taxon>
        <taxon>Thermotogaceae</taxon>
        <taxon>Pseudothermotoga</taxon>
    </lineage>
</organism>
<dbReference type="SMART" id="SM00460">
    <property type="entry name" value="TGc"/>
    <property type="match status" value="1"/>
</dbReference>
<proteinExistence type="predicted"/>
<dbReference type="SUPFAM" id="SSF54001">
    <property type="entry name" value="Cysteine proteinases"/>
    <property type="match status" value="1"/>
</dbReference>
<evidence type="ECO:0000313" key="2">
    <source>
        <dbReference type="EMBL" id="HGZ79909.1"/>
    </source>
</evidence>
<dbReference type="Pfam" id="PF01841">
    <property type="entry name" value="Transglut_core"/>
    <property type="match status" value="1"/>
</dbReference>
<comment type="caution">
    <text evidence="2">The sequence shown here is derived from an EMBL/GenBank/DDBJ whole genome shotgun (WGS) entry which is preliminary data.</text>
</comment>
<sequence>MLGVFNVHEFLVCGIPENVRRFEEVGDWEAAMALIDRWLRDTRISDLQRQRLEYEKFRIKRLLAAYPYDESDALEKAKEMIRDLDYEEFYRLIDEGCVDFILVNRKRRFFERFVQNIGFIRPEYRSRIKKDPEEEEHRELIEKRIKALAEGAEPKTYTIQVKLKTKVDSHDDYFRVWLPFPKKGLQVEDVKLLYVSDENYFLADNDVPQRTIFFEGTSKEYIVEFEYKIREWINKIDPSQVQTCDMDEFLDEEPPHIVFTHYIRHLTQQIVNNETNPYLKAKRIYDWITTKVRYSYVRPYSTYENISQYVAENLRGDCGFQALLFITMCRIAKVPARWQSGWYVTPYFVSPHDWALFYVEPYGWLPADPSFGGARRYDEKLRSFYFGNLDGFRMVANDDFMKQFVPEPRFYREDPTDNQLGEAETHNKKVHLETHIEVVRFEGWEV</sequence>
<dbReference type="EMBL" id="DTKQ01000052">
    <property type="protein sequence ID" value="HGZ79909.1"/>
    <property type="molecule type" value="Genomic_DNA"/>
</dbReference>